<comment type="similarity">
    <text evidence="2">Belongs to the acyl-CoA dehydrogenase family.</text>
</comment>
<dbReference type="Pfam" id="PF02771">
    <property type="entry name" value="Acyl-CoA_dh_N"/>
    <property type="match status" value="1"/>
</dbReference>
<gene>
    <name evidence="7" type="ORF">ENL21_07425</name>
</gene>
<dbReference type="AlphaFoldDB" id="A0A7V5H499"/>
<dbReference type="SUPFAM" id="SSF56645">
    <property type="entry name" value="Acyl-CoA dehydrogenase NM domain-like"/>
    <property type="match status" value="1"/>
</dbReference>
<evidence type="ECO:0000256" key="1">
    <source>
        <dbReference type="ARBA" id="ARBA00001974"/>
    </source>
</evidence>
<feature type="domain" description="Acyl-CoA dehydrogenase/oxidase N-terminal" evidence="6">
    <location>
        <begin position="5"/>
        <end position="81"/>
    </location>
</feature>
<sequence length="81" mass="9431">MIQFTEEHEMVRKMIRDFARNEVAPRAIETDENETFPHEIFKKMAELNLMGLPFEEKYGGAGMDYISYVIVLEELARVCAS</sequence>
<feature type="non-terminal residue" evidence="7">
    <location>
        <position position="81"/>
    </location>
</feature>
<comment type="cofactor">
    <cofactor evidence="1">
        <name>FAD</name>
        <dbReference type="ChEBI" id="CHEBI:57692"/>
    </cofactor>
</comment>
<protein>
    <submittedName>
        <fullName evidence="7">Acyl-CoA dehydrogenase</fullName>
    </submittedName>
</protein>
<dbReference type="PANTHER" id="PTHR43884:SF12">
    <property type="entry name" value="ISOVALERYL-COA DEHYDROGENASE, MITOCHONDRIAL-RELATED"/>
    <property type="match status" value="1"/>
</dbReference>
<keyword evidence="3" id="KW-0285">Flavoprotein</keyword>
<dbReference type="Proteomes" id="UP000886111">
    <property type="component" value="Unassembled WGS sequence"/>
</dbReference>
<dbReference type="Gene3D" id="1.10.540.10">
    <property type="entry name" value="Acyl-CoA dehydrogenase/oxidase, N-terminal domain"/>
    <property type="match status" value="1"/>
</dbReference>
<comment type="caution">
    <text evidence="7">The sequence shown here is derived from an EMBL/GenBank/DDBJ whole genome shotgun (WGS) entry which is preliminary data.</text>
</comment>
<evidence type="ECO:0000256" key="5">
    <source>
        <dbReference type="ARBA" id="ARBA00023002"/>
    </source>
</evidence>
<evidence type="ECO:0000256" key="3">
    <source>
        <dbReference type="ARBA" id="ARBA00022630"/>
    </source>
</evidence>
<keyword evidence="5" id="KW-0560">Oxidoreductase</keyword>
<accession>A0A7V5H499</accession>
<dbReference type="InterPro" id="IPR013786">
    <property type="entry name" value="AcylCoA_DH/ox_N"/>
</dbReference>
<dbReference type="GO" id="GO:0050660">
    <property type="term" value="F:flavin adenine dinucleotide binding"/>
    <property type="evidence" value="ECO:0007669"/>
    <property type="project" value="InterPro"/>
</dbReference>
<reference evidence="7" key="1">
    <citation type="journal article" date="2020" name="mSystems">
        <title>Genome- and Community-Level Interaction Insights into Carbon Utilization and Element Cycling Functions of Hydrothermarchaeota in Hydrothermal Sediment.</title>
        <authorList>
            <person name="Zhou Z."/>
            <person name="Liu Y."/>
            <person name="Xu W."/>
            <person name="Pan J."/>
            <person name="Luo Z.H."/>
            <person name="Li M."/>
        </authorList>
    </citation>
    <scope>NUCLEOTIDE SEQUENCE [LARGE SCALE GENOMIC DNA]</scope>
    <source>
        <strain evidence="7">HyVt-76</strain>
    </source>
</reference>
<dbReference type="FunFam" id="1.10.540.10:FF:000002">
    <property type="entry name" value="Acyl-CoA dehydrogenase FadE19"/>
    <property type="match status" value="1"/>
</dbReference>
<evidence type="ECO:0000259" key="6">
    <source>
        <dbReference type="Pfam" id="PF02771"/>
    </source>
</evidence>
<name>A0A7V5H499_CALAY</name>
<evidence type="ECO:0000256" key="4">
    <source>
        <dbReference type="ARBA" id="ARBA00022827"/>
    </source>
</evidence>
<evidence type="ECO:0000313" key="7">
    <source>
        <dbReference type="EMBL" id="HHE55596.1"/>
    </source>
</evidence>
<keyword evidence="4" id="KW-0274">FAD</keyword>
<dbReference type="PANTHER" id="PTHR43884">
    <property type="entry name" value="ACYL-COA DEHYDROGENASE"/>
    <property type="match status" value="1"/>
</dbReference>
<dbReference type="InterPro" id="IPR037069">
    <property type="entry name" value="AcylCoA_DH/ox_N_sf"/>
</dbReference>
<evidence type="ECO:0000256" key="2">
    <source>
        <dbReference type="ARBA" id="ARBA00009347"/>
    </source>
</evidence>
<organism evidence="7">
    <name type="scientific">Caldithrix abyssi</name>
    <dbReference type="NCBI Taxonomy" id="187145"/>
    <lineage>
        <taxon>Bacteria</taxon>
        <taxon>Pseudomonadati</taxon>
        <taxon>Calditrichota</taxon>
        <taxon>Calditrichia</taxon>
        <taxon>Calditrichales</taxon>
        <taxon>Calditrichaceae</taxon>
        <taxon>Caldithrix</taxon>
    </lineage>
</organism>
<dbReference type="EMBL" id="DRTD01000549">
    <property type="protein sequence ID" value="HHE55596.1"/>
    <property type="molecule type" value="Genomic_DNA"/>
</dbReference>
<proteinExistence type="inferred from homology"/>
<dbReference type="GO" id="GO:0003995">
    <property type="term" value="F:acyl-CoA dehydrogenase activity"/>
    <property type="evidence" value="ECO:0007669"/>
    <property type="project" value="TreeGrafter"/>
</dbReference>
<dbReference type="InterPro" id="IPR009100">
    <property type="entry name" value="AcylCoA_DH/oxidase_NM_dom_sf"/>
</dbReference>